<proteinExistence type="predicted"/>
<dbReference type="PATRIC" id="fig|33995.3.peg.941"/>
<gene>
    <name evidence="1" type="ORF">KOEU_08600</name>
</gene>
<reference evidence="1" key="1">
    <citation type="submission" date="2015-08" db="EMBL/GenBank/DDBJ databases">
        <title>Draft genome sequence of Komagataeibacter europaeus CECT 8546 a cellulose producer strain from vinegar produced by the traditional method.</title>
        <authorList>
            <person name="Poehlein A."/>
            <person name="Valera M.J."/>
            <person name="Haack F.S."/>
            <person name="Mas A."/>
            <person name="Daniel R."/>
            <person name="Streit W.R."/>
            <person name="Mateo E."/>
        </authorList>
    </citation>
    <scope>NUCLEOTIDE SEQUENCE [LARGE SCALE GENOMIC DNA]</scope>
    <source>
        <strain evidence="1">CECT 8546</strain>
    </source>
</reference>
<keyword evidence="1" id="KW-0808">Transferase</keyword>
<dbReference type="Proteomes" id="UP000037566">
    <property type="component" value="Unassembled WGS sequence"/>
</dbReference>
<keyword evidence="2" id="KW-1185">Reference proteome</keyword>
<dbReference type="Gene3D" id="3.40.50.880">
    <property type="match status" value="1"/>
</dbReference>
<dbReference type="GO" id="GO:0005829">
    <property type="term" value="C:cytosol"/>
    <property type="evidence" value="ECO:0007669"/>
    <property type="project" value="TreeGrafter"/>
</dbReference>
<dbReference type="Pfam" id="PF07722">
    <property type="entry name" value="Peptidase_C26"/>
    <property type="match status" value="1"/>
</dbReference>
<dbReference type="SUPFAM" id="SSF52317">
    <property type="entry name" value="Class I glutamine amidotransferase-like"/>
    <property type="match status" value="1"/>
</dbReference>
<dbReference type="InterPro" id="IPR044668">
    <property type="entry name" value="PuuD-like"/>
</dbReference>
<dbReference type="GO" id="GO:0016757">
    <property type="term" value="F:glycosyltransferase activity"/>
    <property type="evidence" value="ECO:0007669"/>
    <property type="project" value="UniProtKB-KW"/>
</dbReference>
<dbReference type="GO" id="GO:0006598">
    <property type="term" value="P:polyamine catabolic process"/>
    <property type="evidence" value="ECO:0007669"/>
    <property type="project" value="TreeGrafter"/>
</dbReference>
<organism evidence="1 2">
    <name type="scientific">Komagataeibacter europaeus</name>
    <name type="common">Gluconacetobacter europaeus</name>
    <dbReference type="NCBI Taxonomy" id="33995"/>
    <lineage>
        <taxon>Bacteria</taxon>
        <taxon>Pseudomonadati</taxon>
        <taxon>Pseudomonadota</taxon>
        <taxon>Alphaproteobacteria</taxon>
        <taxon>Acetobacterales</taxon>
        <taxon>Acetobacteraceae</taxon>
        <taxon>Komagataeibacter</taxon>
    </lineage>
</organism>
<sequence length="288" mass="30517">MFLLQQDGVPRSFLKTAPSKTFLLTCGILREQTFETVSGAGGMTSHSPLIGVTLDSEPPATDDRAGYSRFPWYAIRQNYMDMIAACGGLPVALGHDARQAADMVARLDALVVTGGAFDVPPDLYGASGQHASVQTKPRRTAAETALVHAAMIRGIPVLGICGGMQLLAVVLGGRLVQHIPDTYPAALAHEQPNPRDEPGHEVDVVAGTHLARLVGRSRLAVNSSHHQAVEDAGRAVICATAPDGVVEAIELPGHPFCIGVQWHPEFGISAGDRLLFEGLIDAARQTRT</sequence>
<dbReference type="EC" id="2.4.2.-" evidence="1"/>
<dbReference type="PROSITE" id="PS51273">
    <property type="entry name" value="GATASE_TYPE_1"/>
    <property type="match status" value="1"/>
</dbReference>
<dbReference type="STRING" id="33995.KOEU_08600"/>
<name>A0A0M0EK02_KOMEU</name>
<dbReference type="CDD" id="cd01745">
    <property type="entry name" value="GATase1_2"/>
    <property type="match status" value="1"/>
</dbReference>
<dbReference type="AlphaFoldDB" id="A0A0M0EK02"/>
<keyword evidence="1" id="KW-0328">Glycosyltransferase</keyword>
<accession>A0A0M0EK02</accession>
<dbReference type="PANTHER" id="PTHR43235:SF1">
    <property type="entry name" value="GLUTAMINE AMIDOTRANSFERASE PB2B2.05-RELATED"/>
    <property type="match status" value="1"/>
</dbReference>
<comment type="caution">
    <text evidence="1">The sequence shown here is derived from an EMBL/GenBank/DDBJ whole genome shotgun (WGS) entry which is preliminary data.</text>
</comment>
<dbReference type="EMBL" id="LHUQ01000003">
    <property type="protein sequence ID" value="KON65585.1"/>
    <property type="molecule type" value="Genomic_DNA"/>
</dbReference>
<dbReference type="InterPro" id="IPR029062">
    <property type="entry name" value="Class_I_gatase-like"/>
</dbReference>
<keyword evidence="1" id="KW-0315">Glutamine amidotransferase</keyword>
<evidence type="ECO:0000313" key="2">
    <source>
        <dbReference type="Proteomes" id="UP000037566"/>
    </source>
</evidence>
<dbReference type="PANTHER" id="PTHR43235">
    <property type="entry name" value="GLUTAMINE AMIDOTRANSFERASE PB2B2.05-RELATED"/>
    <property type="match status" value="1"/>
</dbReference>
<protein>
    <submittedName>
        <fullName evidence="1">Glutamine amidotransferasec</fullName>
        <ecNumber evidence="1">2.4.2.-</ecNumber>
    </submittedName>
</protein>
<dbReference type="GO" id="GO:0033969">
    <property type="term" value="F:gamma-glutamyl-gamma-aminobutyrate hydrolase activity"/>
    <property type="evidence" value="ECO:0007669"/>
    <property type="project" value="TreeGrafter"/>
</dbReference>
<dbReference type="InterPro" id="IPR011697">
    <property type="entry name" value="Peptidase_C26"/>
</dbReference>
<evidence type="ECO:0000313" key="1">
    <source>
        <dbReference type="EMBL" id="KON65585.1"/>
    </source>
</evidence>